<dbReference type="AlphaFoldDB" id="A0A0A9D018"/>
<reference evidence="1" key="1">
    <citation type="submission" date="2014-09" db="EMBL/GenBank/DDBJ databases">
        <authorList>
            <person name="Magalhaes I.L.F."/>
            <person name="Oliveira U."/>
            <person name="Santos F.R."/>
            <person name="Vidigal T.H.D.A."/>
            <person name="Brescovit A.D."/>
            <person name="Santos A.J."/>
        </authorList>
    </citation>
    <scope>NUCLEOTIDE SEQUENCE</scope>
    <source>
        <tissue evidence="1">Shoot tissue taken approximately 20 cm above the soil surface</tissue>
    </source>
</reference>
<organism evidence="1">
    <name type="scientific">Arundo donax</name>
    <name type="common">Giant reed</name>
    <name type="synonym">Donax arundinaceus</name>
    <dbReference type="NCBI Taxonomy" id="35708"/>
    <lineage>
        <taxon>Eukaryota</taxon>
        <taxon>Viridiplantae</taxon>
        <taxon>Streptophyta</taxon>
        <taxon>Embryophyta</taxon>
        <taxon>Tracheophyta</taxon>
        <taxon>Spermatophyta</taxon>
        <taxon>Magnoliopsida</taxon>
        <taxon>Liliopsida</taxon>
        <taxon>Poales</taxon>
        <taxon>Poaceae</taxon>
        <taxon>PACMAD clade</taxon>
        <taxon>Arundinoideae</taxon>
        <taxon>Arundineae</taxon>
        <taxon>Arundo</taxon>
    </lineage>
</organism>
<proteinExistence type="predicted"/>
<sequence>MRRWWCAAAGLGRRVLSSSATASHVRPLPQPLISKDASFPFPFSFSCRRQHSLHAPLSQGFFHPATALLSSACCSGPDRLRGVVQAHQQQVRHYAKERSRTPLTPTESKVNKYKRHNAHLSSILPPSPS</sequence>
<dbReference type="EMBL" id="GBRH01215961">
    <property type="protein sequence ID" value="JAD81934.1"/>
    <property type="molecule type" value="Transcribed_RNA"/>
</dbReference>
<protein>
    <submittedName>
        <fullName evidence="1">Uncharacterized protein</fullName>
    </submittedName>
</protein>
<reference evidence="1" key="2">
    <citation type="journal article" date="2015" name="Data Brief">
        <title>Shoot transcriptome of the giant reed, Arundo donax.</title>
        <authorList>
            <person name="Barrero R.A."/>
            <person name="Guerrero F.D."/>
            <person name="Moolhuijzen P."/>
            <person name="Goolsby J.A."/>
            <person name="Tidwell J."/>
            <person name="Bellgard S.E."/>
            <person name="Bellgard M.I."/>
        </authorList>
    </citation>
    <scope>NUCLEOTIDE SEQUENCE</scope>
    <source>
        <tissue evidence="1">Shoot tissue taken approximately 20 cm above the soil surface</tissue>
    </source>
</reference>
<evidence type="ECO:0000313" key="1">
    <source>
        <dbReference type="EMBL" id="JAD81934.1"/>
    </source>
</evidence>
<accession>A0A0A9D018</accession>
<name>A0A0A9D018_ARUDO</name>